<dbReference type="SUPFAM" id="SSF56322">
    <property type="entry name" value="ADC synthase"/>
    <property type="match status" value="1"/>
</dbReference>
<dbReference type="InterPro" id="IPR005801">
    <property type="entry name" value="ADC_synthase"/>
</dbReference>
<gene>
    <name evidence="3" type="ORF">SAMN02745704_00241</name>
</gene>
<reference evidence="3 4" key="1">
    <citation type="submission" date="2017-02" db="EMBL/GenBank/DDBJ databases">
        <authorList>
            <person name="Peterson S.W."/>
        </authorList>
    </citation>
    <scope>NUCLEOTIDE SEQUENCE [LARGE SCALE GENOMIC DNA]</scope>
    <source>
        <strain evidence="3 4">DSM 16080</strain>
    </source>
</reference>
<dbReference type="Proteomes" id="UP000190027">
    <property type="component" value="Unassembled WGS sequence"/>
</dbReference>
<dbReference type="EMBL" id="FUYC01000001">
    <property type="protein sequence ID" value="SKA71940.1"/>
    <property type="molecule type" value="Genomic_DNA"/>
</dbReference>
<dbReference type="STRING" id="1121449.SAMN02745704_00241"/>
<feature type="domain" description="Anthranilate synthase component I N-terminal" evidence="2">
    <location>
        <begin position="15"/>
        <end position="168"/>
    </location>
</feature>
<dbReference type="Gene3D" id="3.60.120.10">
    <property type="entry name" value="Anthranilate synthase"/>
    <property type="match status" value="1"/>
</dbReference>
<dbReference type="RefSeq" id="WP_078715822.1">
    <property type="nucleotide sequence ID" value="NZ_FUYC01000001.1"/>
</dbReference>
<dbReference type="OrthoDB" id="9803598at2"/>
<evidence type="ECO:0000313" key="4">
    <source>
        <dbReference type="Proteomes" id="UP000190027"/>
    </source>
</evidence>
<keyword evidence="4" id="KW-1185">Reference proteome</keyword>
<dbReference type="Pfam" id="PF04715">
    <property type="entry name" value="Anth_synt_I_N"/>
    <property type="match status" value="1"/>
</dbReference>
<evidence type="ECO:0000259" key="1">
    <source>
        <dbReference type="Pfam" id="PF00425"/>
    </source>
</evidence>
<feature type="domain" description="Chorismate-utilising enzyme C-terminal" evidence="1">
    <location>
        <begin position="206"/>
        <end position="472"/>
    </location>
</feature>
<dbReference type="PANTHER" id="PTHR11236:SF9">
    <property type="entry name" value="ANTHRANILATE SYNTHASE COMPONENT 1"/>
    <property type="match status" value="1"/>
</dbReference>
<protein>
    <submittedName>
        <fullName evidence="3">Anthranilate synthase component 1</fullName>
    </submittedName>
</protein>
<dbReference type="InterPro" id="IPR015890">
    <property type="entry name" value="Chorismate_C"/>
</dbReference>
<organism evidence="3 4">
    <name type="scientific">Paucidesulfovibrio gracilis DSM 16080</name>
    <dbReference type="NCBI Taxonomy" id="1121449"/>
    <lineage>
        <taxon>Bacteria</taxon>
        <taxon>Pseudomonadati</taxon>
        <taxon>Thermodesulfobacteriota</taxon>
        <taxon>Desulfovibrionia</taxon>
        <taxon>Desulfovibrionales</taxon>
        <taxon>Desulfovibrionaceae</taxon>
        <taxon>Paucidesulfovibrio</taxon>
    </lineage>
</organism>
<name>A0A1T4W3V1_9BACT</name>
<evidence type="ECO:0000259" key="2">
    <source>
        <dbReference type="Pfam" id="PF04715"/>
    </source>
</evidence>
<dbReference type="Pfam" id="PF00425">
    <property type="entry name" value="Chorismate_bind"/>
    <property type="match status" value="1"/>
</dbReference>
<dbReference type="InterPro" id="IPR006805">
    <property type="entry name" value="Anth_synth_I_N"/>
</dbReference>
<sequence>MRLTLTQFGQWLPADVQTPISLYLGLVGDAPGILLESAEVDGRLGRYSLMAWDFRCLFTQRQGRLAVDVLDQRLRPLAELNGMPCVEGLRRALAMIDVRQSLPKQDGSPASDREDLPPITRSLIGYLGYGVAGLLEPELETALPAEDADLALALPGRMVLFDHLRHRCCFLSLDRDDKPLPKPVPSFQDIAAPRAAEAEPESTPERAGYKAAVERAKELIRDGECIQVVLSTRFTAPLTDAPFRIYRRLRQANPSPFMFYMHLPDGSGEDMTLLGSSPEMLVRCDRGHLEVRPIAGTRPRGADEAEDQSLAEELLADPKERAEHVMLVDLGRNDLGRIAAPGSVNVRRFMQVERFSHVMHLTSYVDAQLRDGLDALDVLAATFPAGTVSGAPKIRAMEIIADLEAEHGESRPRGPYAGCIGWLGLGAGPVSLDTGITIRSLWIRGEQIHWQAGAGIVFDSDPEKEWQECNNKARVLREVVRGREDGDVFADR</sequence>
<dbReference type="InterPro" id="IPR019999">
    <property type="entry name" value="Anth_synth_I-like"/>
</dbReference>
<accession>A0A1T4W3V1</accession>
<evidence type="ECO:0000313" key="3">
    <source>
        <dbReference type="EMBL" id="SKA71940.1"/>
    </source>
</evidence>
<dbReference type="PRINTS" id="PR00095">
    <property type="entry name" value="ANTSNTHASEI"/>
</dbReference>
<dbReference type="GO" id="GO:0000162">
    <property type="term" value="P:L-tryptophan biosynthetic process"/>
    <property type="evidence" value="ECO:0007669"/>
    <property type="project" value="TreeGrafter"/>
</dbReference>
<dbReference type="PANTHER" id="PTHR11236">
    <property type="entry name" value="AMINOBENZOATE/ANTHRANILATE SYNTHASE"/>
    <property type="match status" value="1"/>
</dbReference>
<proteinExistence type="predicted"/>
<dbReference type="AlphaFoldDB" id="A0A1T4W3V1"/>